<dbReference type="Proteomes" id="UP001324287">
    <property type="component" value="Chromosome"/>
</dbReference>
<dbReference type="EMBL" id="CP141261">
    <property type="protein sequence ID" value="WRL63632.1"/>
    <property type="molecule type" value="Genomic_DNA"/>
</dbReference>
<gene>
    <name evidence="2" type="ORF">U6N30_28845</name>
</gene>
<accession>A0ABZ1AZR7</accession>
<organism evidence="2 3">
    <name type="scientific">Blastococcus brunescens</name>
    <dbReference type="NCBI Taxonomy" id="1564165"/>
    <lineage>
        <taxon>Bacteria</taxon>
        <taxon>Bacillati</taxon>
        <taxon>Actinomycetota</taxon>
        <taxon>Actinomycetes</taxon>
        <taxon>Geodermatophilales</taxon>
        <taxon>Geodermatophilaceae</taxon>
        <taxon>Blastococcus</taxon>
    </lineage>
</organism>
<evidence type="ECO:0000313" key="3">
    <source>
        <dbReference type="Proteomes" id="UP001324287"/>
    </source>
</evidence>
<protein>
    <recommendedName>
        <fullName evidence="4">FtsX-like permease family protein</fullName>
    </recommendedName>
</protein>
<evidence type="ECO:0008006" key="4">
    <source>
        <dbReference type="Google" id="ProtNLM"/>
    </source>
</evidence>
<keyword evidence="1" id="KW-0812">Transmembrane</keyword>
<evidence type="ECO:0000313" key="2">
    <source>
        <dbReference type="EMBL" id="WRL63632.1"/>
    </source>
</evidence>
<reference evidence="2 3" key="1">
    <citation type="submission" date="2023-12" db="EMBL/GenBank/DDBJ databases">
        <title>Blastococcus brunescens sp. nov., an actonobacterium isolated from sandstone collected in sahara desert.</title>
        <authorList>
            <person name="Gtari M."/>
            <person name="Ghodhbane F."/>
        </authorList>
    </citation>
    <scope>NUCLEOTIDE SEQUENCE [LARGE SCALE GENOMIC DNA]</scope>
    <source>
        <strain evidence="2 3">BMG 8361</strain>
    </source>
</reference>
<keyword evidence="3" id="KW-1185">Reference proteome</keyword>
<keyword evidence="1" id="KW-0472">Membrane</keyword>
<evidence type="ECO:0000256" key="1">
    <source>
        <dbReference type="SAM" id="Phobius"/>
    </source>
</evidence>
<name>A0ABZ1AZR7_9ACTN</name>
<proteinExistence type="predicted"/>
<feature type="transmembrane region" description="Helical" evidence="1">
    <location>
        <begin position="35"/>
        <end position="59"/>
    </location>
</feature>
<sequence length="298" mass="30806">MRTSWRLPVGGLAAAVAGLVVIALGATGGEFGVAIGAVLLVLGVVLATPWLVGLLAPLARWLPTSLRLALRDATRNRTRTASAIAAVMATVAGVTALGIGSASDSAQARRDYVPQAPMGAAVVSVFQSGTSGWDAVERIAAEQVPGRPVGRVQTVASTQEETRSLWPARADCAGGLPECSWFPDDGPWIMPTFGGEVVVVDPAAAVAATADPWRGQVRTALAEGRAVVFGEGAVDAAGELTVVGTVWDGSTDVVLGRTRLPATEVAISSTADLRVPALVVVPRCWPTGCRFPWRPRRC</sequence>
<feature type="transmembrane region" description="Helical" evidence="1">
    <location>
        <begin position="80"/>
        <end position="100"/>
    </location>
</feature>
<keyword evidence="1" id="KW-1133">Transmembrane helix</keyword>